<evidence type="ECO:0000256" key="1">
    <source>
        <dbReference type="ARBA" id="ARBA00000085"/>
    </source>
</evidence>
<dbReference type="InterPro" id="IPR050736">
    <property type="entry name" value="Sensor_HK_Regulatory"/>
</dbReference>
<accession>A0A437LQI3</accession>
<keyword evidence="4" id="KW-0808">Transferase</keyword>
<feature type="transmembrane region" description="Helical" evidence="7">
    <location>
        <begin position="24"/>
        <end position="44"/>
    </location>
</feature>
<dbReference type="InterPro" id="IPR036890">
    <property type="entry name" value="HATPase_C_sf"/>
</dbReference>
<dbReference type="Pfam" id="PF08448">
    <property type="entry name" value="PAS_4"/>
    <property type="match status" value="1"/>
</dbReference>
<feature type="domain" description="Histidine kinase" evidence="8">
    <location>
        <begin position="489"/>
        <end position="705"/>
    </location>
</feature>
<feature type="transmembrane region" description="Helical" evidence="7">
    <location>
        <begin position="306"/>
        <end position="324"/>
    </location>
</feature>
<dbReference type="Gene3D" id="1.10.287.130">
    <property type="match status" value="1"/>
</dbReference>
<dbReference type="Proteomes" id="UP000288587">
    <property type="component" value="Unassembled WGS sequence"/>
</dbReference>
<comment type="caution">
    <text evidence="9">The sequence shown here is derived from an EMBL/GenBank/DDBJ whole genome shotgun (WGS) entry which is preliminary data.</text>
</comment>
<dbReference type="AlphaFoldDB" id="A0A437LQI3"/>
<keyword evidence="7" id="KW-0812">Transmembrane</keyword>
<dbReference type="SUPFAM" id="SSF55874">
    <property type="entry name" value="ATPase domain of HSP90 chaperone/DNA topoisomerase II/histidine kinase"/>
    <property type="match status" value="1"/>
</dbReference>
<dbReference type="PRINTS" id="PR00344">
    <property type="entry name" value="BCTRLSENSOR"/>
</dbReference>
<evidence type="ECO:0000256" key="7">
    <source>
        <dbReference type="SAM" id="Phobius"/>
    </source>
</evidence>
<keyword evidence="7" id="KW-1133">Transmembrane helix</keyword>
<protein>
    <recommendedName>
        <fullName evidence="2">histidine kinase</fullName>
        <ecNumber evidence="2">2.7.13.3</ecNumber>
    </recommendedName>
</protein>
<dbReference type="OrthoDB" id="8579121at2"/>
<dbReference type="EC" id="2.7.13.3" evidence="2"/>
<dbReference type="InterPro" id="IPR035965">
    <property type="entry name" value="PAS-like_dom_sf"/>
</dbReference>
<dbReference type="InterPro" id="IPR003661">
    <property type="entry name" value="HisK_dim/P_dom"/>
</dbReference>
<evidence type="ECO:0000256" key="6">
    <source>
        <dbReference type="ARBA" id="ARBA00023012"/>
    </source>
</evidence>
<dbReference type="SMART" id="SM00388">
    <property type="entry name" value="HisKA"/>
    <property type="match status" value="1"/>
</dbReference>
<dbReference type="SUPFAM" id="SSF55785">
    <property type="entry name" value="PYP-like sensor domain (PAS domain)"/>
    <property type="match status" value="1"/>
</dbReference>
<evidence type="ECO:0000313" key="9">
    <source>
        <dbReference type="EMBL" id="RVT87680.1"/>
    </source>
</evidence>
<dbReference type="PANTHER" id="PTHR43711:SF1">
    <property type="entry name" value="HISTIDINE KINASE 1"/>
    <property type="match status" value="1"/>
</dbReference>
<dbReference type="PROSITE" id="PS50109">
    <property type="entry name" value="HIS_KIN"/>
    <property type="match status" value="1"/>
</dbReference>
<evidence type="ECO:0000256" key="5">
    <source>
        <dbReference type="ARBA" id="ARBA00022777"/>
    </source>
</evidence>
<dbReference type="Pfam" id="PF00512">
    <property type="entry name" value="HisKA"/>
    <property type="match status" value="1"/>
</dbReference>
<dbReference type="EMBL" id="SACM01000001">
    <property type="protein sequence ID" value="RVT87680.1"/>
    <property type="molecule type" value="Genomic_DNA"/>
</dbReference>
<comment type="catalytic activity">
    <reaction evidence="1">
        <text>ATP + protein L-histidine = ADP + protein N-phospho-L-histidine.</text>
        <dbReference type="EC" id="2.7.13.3"/>
    </reaction>
</comment>
<dbReference type="SUPFAM" id="SSF47384">
    <property type="entry name" value="Homodimeric domain of signal transducing histidine kinase"/>
    <property type="match status" value="1"/>
</dbReference>
<proteinExistence type="predicted"/>
<dbReference type="InterPro" id="IPR013656">
    <property type="entry name" value="PAS_4"/>
</dbReference>
<dbReference type="Gene3D" id="3.30.450.20">
    <property type="entry name" value="PAS domain"/>
    <property type="match status" value="2"/>
</dbReference>
<keyword evidence="7" id="KW-0472">Membrane</keyword>
<dbReference type="SMART" id="SM00387">
    <property type="entry name" value="HATPase_c"/>
    <property type="match status" value="1"/>
</dbReference>
<dbReference type="Gene3D" id="3.30.565.10">
    <property type="entry name" value="Histidine kinase-like ATPase, C-terminal domain"/>
    <property type="match status" value="1"/>
</dbReference>
<reference evidence="9 10" key="1">
    <citation type="submission" date="2019-01" db="EMBL/GenBank/DDBJ databases">
        <authorList>
            <person name="Chen W.-M."/>
        </authorList>
    </citation>
    <scope>NUCLEOTIDE SEQUENCE [LARGE SCALE GENOMIC DNA]</scope>
    <source>
        <strain evidence="9 10">CCP-18</strain>
    </source>
</reference>
<evidence type="ECO:0000256" key="2">
    <source>
        <dbReference type="ARBA" id="ARBA00012438"/>
    </source>
</evidence>
<keyword evidence="5" id="KW-0418">Kinase</keyword>
<dbReference type="PANTHER" id="PTHR43711">
    <property type="entry name" value="TWO-COMPONENT HISTIDINE KINASE"/>
    <property type="match status" value="1"/>
</dbReference>
<keyword evidence="10" id="KW-1185">Reference proteome</keyword>
<sequence length="705" mass="74467">MSPIPPPALRADDDDLAPWLAPRWIVGAGALAALAVSAFALWFLHYERQEQRSQALQRAALYARVLTDQVDRSFDAVQVTLRTIADSLESGESAQNAAQRLNQALMGVSFLRSLHVVDSDGLVLASTQASATGWSVPPGLLGSAPSVGRWRAAGLLAGRDLKDAHAVGAEPPKRGVLPVVFTMRGGDEFGGSHRLVALVNPDHFSTHFDLLLKDTGLQAAMLQLDLRVLAGSEAMGVPMGVVPADAAGLAPLLKGQAFDQGVGLGLAGAPAVRAHRHARQAPWLVVVEEPLTEAEAAFQALALETLAAWALALGVVVGACALALQSARSHRAEAAERAAARRELARQDVLTANLIDASATALYAMDANGRLLLANQAWGRLVNAAPAQWIGQALPSTLHWADPTSPEASDAERLARGDLVTFEVSLPSATGPRDMLVSKVAVHDEAGEPLAVVGSLTDISVYREAERRSREAAEAARQANDAKSEFIANISHELRTPLQSILGFSEIGQMRCTESPAAQGYFRRVHDAGKHMLSLVEDLLDLAKPELTAAQMTLEALPIGALAAEVLDELSAQALRKQIRVQQHGLALGALARVERRGFQQVVRNLVANALRFAPQGSAVEVTLQSTDDGAVRLTVSDRGPGVPAAELEAIFAPFVQSSVTKTHAGGTGLGLAICRRLVQAFGGRVWAETRPGGGAVFVVELPHA</sequence>
<dbReference type="InterPro" id="IPR004358">
    <property type="entry name" value="Sig_transdc_His_kin-like_C"/>
</dbReference>
<dbReference type="RefSeq" id="WP_127680103.1">
    <property type="nucleotide sequence ID" value="NZ_SACM01000001.1"/>
</dbReference>
<dbReference type="InterPro" id="IPR005467">
    <property type="entry name" value="His_kinase_dom"/>
</dbReference>
<keyword evidence="6" id="KW-0902">Two-component regulatory system</keyword>
<dbReference type="InterPro" id="IPR003594">
    <property type="entry name" value="HATPase_dom"/>
</dbReference>
<name>A0A437LQI3_9BURK</name>
<dbReference type="InterPro" id="IPR000014">
    <property type="entry name" value="PAS"/>
</dbReference>
<evidence type="ECO:0000313" key="10">
    <source>
        <dbReference type="Proteomes" id="UP000288587"/>
    </source>
</evidence>
<dbReference type="CDD" id="cd00082">
    <property type="entry name" value="HisKA"/>
    <property type="match status" value="1"/>
</dbReference>
<evidence type="ECO:0000256" key="4">
    <source>
        <dbReference type="ARBA" id="ARBA00022679"/>
    </source>
</evidence>
<keyword evidence="3" id="KW-0597">Phosphoprotein</keyword>
<dbReference type="FunFam" id="1.10.287.130:FF:000001">
    <property type="entry name" value="Two-component sensor histidine kinase"/>
    <property type="match status" value="1"/>
</dbReference>
<gene>
    <name evidence="9" type="ORF">EOD73_01235</name>
</gene>
<dbReference type="CDD" id="cd00130">
    <property type="entry name" value="PAS"/>
    <property type="match status" value="1"/>
</dbReference>
<dbReference type="InterPro" id="IPR036097">
    <property type="entry name" value="HisK_dim/P_sf"/>
</dbReference>
<evidence type="ECO:0000259" key="8">
    <source>
        <dbReference type="PROSITE" id="PS50109"/>
    </source>
</evidence>
<organism evidence="9 10">
    <name type="scientific">Inhella crocodyli</name>
    <dbReference type="NCBI Taxonomy" id="2499851"/>
    <lineage>
        <taxon>Bacteria</taxon>
        <taxon>Pseudomonadati</taxon>
        <taxon>Pseudomonadota</taxon>
        <taxon>Betaproteobacteria</taxon>
        <taxon>Burkholderiales</taxon>
        <taxon>Sphaerotilaceae</taxon>
        <taxon>Inhella</taxon>
    </lineage>
</organism>
<evidence type="ECO:0000256" key="3">
    <source>
        <dbReference type="ARBA" id="ARBA00022553"/>
    </source>
</evidence>
<dbReference type="Pfam" id="PF02518">
    <property type="entry name" value="HATPase_c"/>
    <property type="match status" value="1"/>
</dbReference>
<dbReference type="GO" id="GO:0000155">
    <property type="term" value="F:phosphorelay sensor kinase activity"/>
    <property type="evidence" value="ECO:0007669"/>
    <property type="project" value="InterPro"/>
</dbReference>